<gene>
    <name evidence="1" type="ORF">BIW12_15980</name>
</gene>
<sequence>MRNFHFVIFGYFLVNVSSKSFQHLNSSSKMLYKPFYHFFNLVIKKTKESIQIKMLIRLIIKA</sequence>
<name>A0A1D9PE53_9FLAO</name>
<evidence type="ECO:0000313" key="2">
    <source>
        <dbReference type="Proteomes" id="UP000178198"/>
    </source>
</evidence>
<proteinExistence type="predicted"/>
<organism evidence="1 2">
    <name type="scientific">Flavobacterium commune</name>
    <dbReference type="NCBI Taxonomy" id="1306519"/>
    <lineage>
        <taxon>Bacteria</taxon>
        <taxon>Pseudomonadati</taxon>
        <taxon>Bacteroidota</taxon>
        <taxon>Flavobacteriia</taxon>
        <taxon>Flavobacteriales</taxon>
        <taxon>Flavobacteriaceae</taxon>
        <taxon>Flavobacterium</taxon>
    </lineage>
</organism>
<keyword evidence="2" id="KW-1185">Reference proteome</keyword>
<dbReference type="EMBL" id="CP017774">
    <property type="protein sequence ID" value="APA00803.1"/>
    <property type="molecule type" value="Genomic_DNA"/>
</dbReference>
<dbReference type="AlphaFoldDB" id="A0A1D9PE53"/>
<accession>A0A1D9PE53</accession>
<dbReference type="Proteomes" id="UP000178198">
    <property type="component" value="Chromosome"/>
</dbReference>
<protein>
    <submittedName>
        <fullName evidence="1">Uncharacterized protein</fullName>
    </submittedName>
</protein>
<dbReference type="STRING" id="1306519.BIW12_15980"/>
<evidence type="ECO:0000313" key="1">
    <source>
        <dbReference type="EMBL" id="APA00803.1"/>
    </source>
</evidence>
<dbReference type="KEGG" id="fcm:BIW12_15980"/>
<reference evidence="1 2" key="1">
    <citation type="submission" date="2016-10" db="EMBL/GenBank/DDBJ databases">
        <title>Complete Genome Sequence of Flavobacterium sp. PK15.</title>
        <authorList>
            <person name="Ekwe A."/>
            <person name="Kim S.B."/>
        </authorList>
    </citation>
    <scope>NUCLEOTIDE SEQUENCE [LARGE SCALE GENOMIC DNA]</scope>
    <source>
        <strain evidence="1 2">PK15</strain>
    </source>
</reference>